<evidence type="ECO:0000256" key="1">
    <source>
        <dbReference type="SAM" id="MobiDB-lite"/>
    </source>
</evidence>
<keyword evidence="3" id="KW-1185">Reference proteome</keyword>
<sequence length="130" mass="14763">MAAYSNRSPSPLSTRPVYPNIRNSESNIGATRSLSRNHFSKPSASQKFLLPPYPRSFYSIIPVNSPSDFARRRSLKKEGIVTSRDYEEKENSEKDHNIKNSKDPVGGYGFQEFYVSNDLCNLQVQSITKK</sequence>
<comment type="caution">
    <text evidence="2">The sequence shown here is derived from an EMBL/GenBank/DDBJ whole genome shotgun (WGS) entry which is preliminary data.</text>
</comment>
<name>A0ABD1VIP2_9LAMI</name>
<evidence type="ECO:0000313" key="3">
    <source>
        <dbReference type="Proteomes" id="UP001604277"/>
    </source>
</evidence>
<gene>
    <name evidence="2" type="ORF">Fot_18610</name>
</gene>
<proteinExistence type="predicted"/>
<dbReference type="AlphaFoldDB" id="A0ABD1VIP2"/>
<accession>A0ABD1VIP2</accession>
<evidence type="ECO:0000313" key="2">
    <source>
        <dbReference type="EMBL" id="KAL2537219.1"/>
    </source>
</evidence>
<protein>
    <submittedName>
        <fullName evidence="2">Uncharacterized protein</fullName>
    </submittedName>
</protein>
<feature type="compositionally biased region" description="Polar residues" evidence="1">
    <location>
        <begin position="1"/>
        <end position="13"/>
    </location>
</feature>
<feature type="region of interest" description="Disordered" evidence="1">
    <location>
        <begin position="83"/>
        <end position="103"/>
    </location>
</feature>
<feature type="region of interest" description="Disordered" evidence="1">
    <location>
        <begin position="1"/>
        <end position="38"/>
    </location>
</feature>
<feature type="compositionally biased region" description="Basic and acidic residues" evidence="1">
    <location>
        <begin position="83"/>
        <end position="102"/>
    </location>
</feature>
<feature type="compositionally biased region" description="Polar residues" evidence="1">
    <location>
        <begin position="21"/>
        <end position="38"/>
    </location>
</feature>
<dbReference type="EMBL" id="JBFOLJ010000005">
    <property type="protein sequence ID" value="KAL2537219.1"/>
    <property type="molecule type" value="Genomic_DNA"/>
</dbReference>
<reference evidence="3" key="1">
    <citation type="submission" date="2024-07" db="EMBL/GenBank/DDBJ databases">
        <title>Two chromosome-level genome assemblies of Korean endemic species Abeliophyllum distichum and Forsythia ovata (Oleaceae).</title>
        <authorList>
            <person name="Jang H."/>
        </authorList>
    </citation>
    <scope>NUCLEOTIDE SEQUENCE [LARGE SCALE GENOMIC DNA]</scope>
</reference>
<organism evidence="2 3">
    <name type="scientific">Forsythia ovata</name>
    <dbReference type="NCBI Taxonomy" id="205694"/>
    <lineage>
        <taxon>Eukaryota</taxon>
        <taxon>Viridiplantae</taxon>
        <taxon>Streptophyta</taxon>
        <taxon>Embryophyta</taxon>
        <taxon>Tracheophyta</taxon>
        <taxon>Spermatophyta</taxon>
        <taxon>Magnoliopsida</taxon>
        <taxon>eudicotyledons</taxon>
        <taxon>Gunneridae</taxon>
        <taxon>Pentapetalae</taxon>
        <taxon>asterids</taxon>
        <taxon>lamiids</taxon>
        <taxon>Lamiales</taxon>
        <taxon>Oleaceae</taxon>
        <taxon>Forsythieae</taxon>
        <taxon>Forsythia</taxon>
    </lineage>
</organism>
<dbReference type="Proteomes" id="UP001604277">
    <property type="component" value="Unassembled WGS sequence"/>
</dbReference>